<dbReference type="GO" id="GO:0016679">
    <property type="term" value="F:oxidoreductase activity, acting on diphenols and related substances as donors"/>
    <property type="evidence" value="ECO:0007669"/>
    <property type="project" value="TreeGrafter"/>
</dbReference>
<evidence type="ECO:0000256" key="2">
    <source>
        <dbReference type="ARBA" id="ARBA00022448"/>
    </source>
</evidence>
<dbReference type="AlphaFoldDB" id="U5QL32"/>
<dbReference type="Pfam" id="PF01794">
    <property type="entry name" value="Ferric_reduct"/>
    <property type="match status" value="1"/>
</dbReference>
<evidence type="ECO:0000313" key="11">
    <source>
        <dbReference type="Proteomes" id="UP000017396"/>
    </source>
</evidence>
<dbReference type="PANTHER" id="PTHR36964:SF1">
    <property type="entry name" value="PROTEIN-METHIONINE-SULFOXIDE REDUCTASE HEME-BINDING SUBUNIT MSRQ"/>
    <property type="match status" value="1"/>
</dbReference>
<evidence type="ECO:0000256" key="4">
    <source>
        <dbReference type="ARBA" id="ARBA00022989"/>
    </source>
</evidence>
<feature type="transmembrane region" description="Helical" evidence="8">
    <location>
        <begin position="30"/>
        <end position="49"/>
    </location>
</feature>
<organism evidence="10 11">
    <name type="scientific">Gloeobacter kilaueensis (strain ATCC BAA-2537 / CCAP 1431/1 / ULC 316 / JS1)</name>
    <dbReference type="NCBI Taxonomy" id="1183438"/>
    <lineage>
        <taxon>Bacteria</taxon>
        <taxon>Bacillati</taxon>
        <taxon>Cyanobacteriota</taxon>
        <taxon>Cyanophyceae</taxon>
        <taxon>Gloeobacterales</taxon>
        <taxon>Gloeobacteraceae</taxon>
        <taxon>Gloeobacter</taxon>
    </lineage>
</organism>
<proteinExistence type="predicted"/>
<dbReference type="InterPro" id="IPR013130">
    <property type="entry name" value="Fe3_Rdtase_TM_dom"/>
</dbReference>
<feature type="region of interest" description="Disordered" evidence="7">
    <location>
        <begin position="1"/>
        <end position="22"/>
    </location>
</feature>
<sequence>MSKESTSPIEQREPAGVDLSPGRMSDGRKLTWLLTASLLGFVAASFLQSSDHLVQQRLSEVEGHLALVCLGLTLAARPLSRFLPGLLKERRYLGLLTFAFSLLHTWSQIVHVLGGSLDGMFFLPRDMQFGVMLGIFALLAMVPLALTSNNFSVRLLQGAWKSLHQGVFFVAFLALLHTLGTGVHYPLVAQTPLTIAFALVLAALSFWVWRLRNQPKDKDPARDQQ</sequence>
<evidence type="ECO:0000313" key="10">
    <source>
        <dbReference type="EMBL" id="AGY59702.1"/>
    </source>
</evidence>
<keyword evidence="3 8" id="KW-0812">Transmembrane</keyword>
<dbReference type="EMBL" id="CP003587">
    <property type="protein sequence ID" value="AGY59702.1"/>
    <property type="molecule type" value="Genomic_DNA"/>
</dbReference>
<protein>
    <submittedName>
        <fullName evidence="10">Sulfite oxidase subunit YedZ</fullName>
    </submittedName>
</protein>
<accession>U5QL32</accession>
<feature type="transmembrane region" description="Helical" evidence="8">
    <location>
        <begin position="61"/>
        <end position="80"/>
    </location>
</feature>
<dbReference type="Proteomes" id="UP000017396">
    <property type="component" value="Chromosome"/>
</dbReference>
<feature type="transmembrane region" description="Helical" evidence="8">
    <location>
        <begin position="129"/>
        <end position="146"/>
    </location>
</feature>
<dbReference type="GO" id="GO:0010181">
    <property type="term" value="F:FMN binding"/>
    <property type="evidence" value="ECO:0007669"/>
    <property type="project" value="TreeGrafter"/>
</dbReference>
<evidence type="ECO:0000256" key="6">
    <source>
        <dbReference type="ARBA" id="ARBA00023136"/>
    </source>
</evidence>
<evidence type="ECO:0000256" key="3">
    <source>
        <dbReference type="ARBA" id="ARBA00022692"/>
    </source>
</evidence>
<reference evidence="10 11" key="1">
    <citation type="journal article" date="2013" name="PLoS ONE">
        <title>Cultivation and Complete Genome Sequencing of Gloeobacter kilaueensis sp. nov., from a Lava Cave in Kilauea Caldera, Hawai'i.</title>
        <authorList>
            <person name="Saw J.H."/>
            <person name="Schatz M."/>
            <person name="Brown M.V."/>
            <person name="Kunkel D.D."/>
            <person name="Foster J.S."/>
            <person name="Shick H."/>
            <person name="Christensen S."/>
            <person name="Hou S."/>
            <person name="Wan X."/>
            <person name="Donachie S.P."/>
        </authorList>
    </citation>
    <scope>NUCLEOTIDE SEQUENCE [LARGE SCALE GENOMIC DNA]</scope>
    <source>
        <strain evidence="11">JS</strain>
    </source>
</reference>
<evidence type="ECO:0000256" key="1">
    <source>
        <dbReference type="ARBA" id="ARBA00004141"/>
    </source>
</evidence>
<feature type="transmembrane region" description="Helical" evidence="8">
    <location>
        <begin position="193"/>
        <end position="209"/>
    </location>
</feature>
<evidence type="ECO:0000259" key="9">
    <source>
        <dbReference type="Pfam" id="PF01794"/>
    </source>
</evidence>
<keyword evidence="5" id="KW-0408">Iron</keyword>
<dbReference type="GO" id="GO:0005886">
    <property type="term" value="C:plasma membrane"/>
    <property type="evidence" value="ECO:0007669"/>
    <property type="project" value="TreeGrafter"/>
</dbReference>
<dbReference type="InterPro" id="IPR022837">
    <property type="entry name" value="MsrQ-like"/>
</dbReference>
<evidence type="ECO:0000256" key="5">
    <source>
        <dbReference type="ARBA" id="ARBA00023004"/>
    </source>
</evidence>
<dbReference type="KEGG" id="glj:GKIL_3456"/>
<feature type="transmembrane region" description="Helical" evidence="8">
    <location>
        <begin position="167"/>
        <end position="187"/>
    </location>
</feature>
<feature type="transmembrane region" description="Helical" evidence="8">
    <location>
        <begin position="92"/>
        <end position="109"/>
    </location>
</feature>
<dbReference type="GO" id="GO:0020037">
    <property type="term" value="F:heme binding"/>
    <property type="evidence" value="ECO:0007669"/>
    <property type="project" value="TreeGrafter"/>
</dbReference>
<dbReference type="PANTHER" id="PTHR36964">
    <property type="entry name" value="PROTEIN-METHIONINE-SULFOXIDE REDUCTASE HEME-BINDING SUBUNIT MSRQ"/>
    <property type="match status" value="1"/>
</dbReference>
<keyword evidence="2" id="KW-0813">Transport</keyword>
<gene>
    <name evidence="10" type="ORF">GKIL_3456</name>
</gene>
<dbReference type="HOGENOM" id="CLU_108865_0_0_3"/>
<keyword evidence="4 8" id="KW-1133">Transmembrane helix</keyword>
<name>U5QL32_GLOK1</name>
<dbReference type="eggNOG" id="COG2717">
    <property type="taxonomic scope" value="Bacteria"/>
</dbReference>
<comment type="subcellular location">
    <subcellularLocation>
        <location evidence="1">Membrane</location>
        <topology evidence="1">Multi-pass membrane protein</topology>
    </subcellularLocation>
</comment>
<keyword evidence="11" id="KW-1185">Reference proteome</keyword>
<dbReference type="RefSeq" id="WP_023175001.1">
    <property type="nucleotide sequence ID" value="NC_022600.1"/>
</dbReference>
<dbReference type="STRING" id="1183438.GKIL_3456"/>
<evidence type="ECO:0000256" key="7">
    <source>
        <dbReference type="SAM" id="MobiDB-lite"/>
    </source>
</evidence>
<feature type="domain" description="Ferric oxidoreductase" evidence="9">
    <location>
        <begin position="63"/>
        <end position="174"/>
    </location>
</feature>
<keyword evidence="6 8" id="KW-0472">Membrane</keyword>
<evidence type="ECO:0000256" key="8">
    <source>
        <dbReference type="SAM" id="Phobius"/>
    </source>
</evidence>